<dbReference type="EMBL" id="CDMZ01005627">
    <property type="protein sequence ID" value="CEM53318.1"/>
    <property type="molecule type" value="Genomic_DNA"/>
</dbReference>
<dbReference type="VEuPathDB" id="CryptoDB:Cvel_36633"/>
<feature type="region of interest" description="Disordered" evidence="1">
    <location>
        <begin position="45"/>
        <end position="70"/>
    </location>
</feature>
<organism evidence="2">
    <name type="scientific">Chromera velia CCMP2878</name>
    <dbReference type="NCBI Taxonomy" id="1169474"/>
    <lineage>
        <taxon>Eukaryota</taxon>
        <taxon>Sar</taxon>
        <taxon>Alveolata</taxon>
        <taxon>Colpodellida</taxon>
        <taxon>Chromeraceae</taxon>
        <taxon>Chromera</taxon>
    </lineage>
</organism>
<evidence type="ECO:0000313" key="2">
    <source>
        <dbReference type="EMBL" id="CEM53318.1"/>
    </source>
</evidence>
<proteinExistence type="predicted"/>
<protein>
    <submittedName>
        <fullName evidence="2">Uncharacterized protein</fullName>
    </submittedName>
</protein>
<dbReference type="AlphaFoldDB" id="A0A0G4I876"/>
<reference evidence="2" key="1">
    <citation type="submission" date="2014-11" db="EMBL/GenBank/DDBJ databases">
        <authorList>
            <person name="Otto D Thomas"/>
            <person name="Naeem Raeece"/>
        </authorList>
    </citation>
    <scope>NUCLEOTIDE SEQUENCE</scope>
</reference>
<evidence type="ECO:0000256" key="1">
    <source>
        <dbReference type="SAM" id="MobiDB-lite"/>
    </source>
</evidence>
<name>A0A0G4I876_9ALVE</name>
<feature type="compositionally biased region" description="Gly residues" evidence="1">
    <location>
        <begin position="51"/>
        <end position="65"/>
    </location>
</feature>
<accession>A0A0G4I876</accession>
<gene>
    <name evidence="2" type="ORF">Cvel_36633</name>
</gene>
<sequence length="117" mass="11727">MLNLTSAIGIRSGASRAAPLRAFFPVEAAGLSLPLLVRRWKKMERSTSSWDGGGEEGAGVDGDGGGQEEEEGVGVVVGVGGGVEVVAVVGEVEVAVAVEVAGVEAVGVVEVVKEVLV</sequence>